<dbReference type="SUPFAM" id="SSF46626">
    <property type="entry name" value="Cytochrome c"/>
    <property type="match status" value="1"/>
</dbReference>
<organism evidence="7 8">
    <name type="scientific">Parahaliea mediterranea</name>
    <dbReference type="NCBI Taxonomy" id="651086"/>
    <lineage>
        <taxon>Bacteria</taxon>
        <taxon>Pseudomonadati</taxon>
        <taxon>Pseudomonadota</taxon>
        <taxon>Gammaproteobacteria</taxon>
        <taxon>Cellvibrionales</taxon>
        <taxon>Halieaceae</taxon>
        <taxon>Parahaliea</taxon>
    </lineage>
</organism>
<protein>
    <submittedName>
        <fullName evidence="7">Cytochrome c, class I</fullName>
    </submittedName>
</protein>
<feature type="chain" id="PRO_5036883894" evidence="5">
    <location>
        <begin position="22"/>
        <end position="151"/>
    </location>
</feature>
<keyword evidence="8" id="KW-1185">Reference proteome</keyword>
<dbReference type="InterPro" id="IPR009056">
    <property type="entry name" value="Cyt_c-like_dom"/>
</dbReference>
<dbReference type="PROSITE" id="PS51257">
    <property type="entry name" value="PROKAR_LIPOPROTEIN"/>
    <property type="match status" value="1"/>
</dbReference>
<feature type="domain" description="Cytochrome c" evidence="6">
    <location>
        <begin position="23"/>
        <end position="140"/>
    </location>
</feature>
<evidence type="ECO:0000313" key="7">
    <source>
        <dbReference type="EMBL" id="MBN7797340.1"/>
    </source>
</evidence>
<evidence type="ECO:0000256" key="4">
    <source>
        <dbReference type="PROSITE-ProRule" id="PRU00433"/>
    </source>
</evidence>
<dbReference type="RefSeq" id="WP_206560790.1">
    <property type="nucleotide sequence ID" value="NZ_JAFKCZ010000008.1"/>
</dbReference>
<keyword evidence="1 4" id="KW-0349">Heme</keyword>
<keyword evidence="3 4" id="KW-0408">Iron</keyword>
<evidence type="ECO:0000259" key="6">
    <source>
        <dbReference type="PROSITE" id="PS51007"/>
    </source>
</evidence>
<dbReference type="GO" id="GO:0020037">
    <property type="term" value="F:heme binding"/>
    <property type="evidence" value="ECO:0007669"/>
    <property type="project" value="InterPro"/>
</dbReference>
<dbReference type="Proteomes" id="UP000664303">
    <property type="component" value="Unassembled WGS sequence"/>
</dbReference>
<evidence type="ECO:0000256" key="5">
    <source>
        <dbReference type="SAM" id="SignalP"/>
    </source>
</evidence>
<proteinExistence type="predicted"/>
<dbReference type="Gene3D" id="1.10.760.10">
    <property type="entry name" value="Cytochrome c-like domain"/>
    <property type="match status" value="1"/>
</dbReference>
<reference evidence="7" key="1">
    <citation type="submission" date="2021-02" db="EMBL/GenBank/DDBJ databases">
        <title>PHA producing bacteria isolated from coastal sediment in Guangdong, Shenzhen.</title>
        <authorList>
            <person name="Zheng W."/>
            <person name="Yu S."/>
            <person name="Huang Y."/>
        </authorList>
    </citation>
    <scope>NUCLEOTIDE SEQUENCE</scope>
    <source>
        <strain evidence="7">TN14-10</strain>
    </source>
</reference>
<evidence type="ECO:0000256" key="1">
    <source>
        <dbReference type="ARBA" id="ARBA00022617"/>
    </source>
</evidence>
<accession>A0A939IMB6</accession>
<gene>
    <name evidence="7" type="ORF">JYP50_12100</name>
</gene>
<feature type="signal peptide" evidence="5">
    <location>
        <begin position="1"/>
        <end position="21"/>
    </location>
</feature>
<evidence type="ECO:0000256" key="2">
    <source>
        <dbReference type="ARBA" id="ARBA00022723"/>
    </source>
</evidence>
<sequence>MTKVQAAIAALLLCSCLPASASGTAAENSRAYRQAHFDYQMNCQGCHAPDGAGAGSVPRMKGHVGVFLQSQQGREYLVRVPGSATSALDDTRLAAVLNWIVLEFSGDSLASDFQPYSAAEIGRMRQQPLNEVDDYRVELLRTLSDASGRNQ</sequence>
<keyword evidence="5" id="KW-0732">Signal</keyword>
<comment type="caution">
    <text evidence="7">The sequence shown here is derived from an EMBL/GenBank/DDBJ whole genome shotgun (WGS) entry which is preliminary data.</text>
</comment>
<name>A0A939IMB6_9GAMM</name>
<evidence type="ECO:0000256" key="3">
    <source>
        <dbReference type="ARBA" id="ARBA00023004"/>
    </source>
</evidence>
<keyword evidence="2 4" id="KW-0479">Metal-binding</keyword>
<evidence type="ECO:0000313" key="8">
    <source>
        <dbReference type="Proteomes" id="UP000664303"/>
    </source>
</evidence>
<dbReference type="GO" id="GO:0046872">
    <property type="term" value="F:metal ion binding"/>
    <property type="evidence" value="ECO:0007669"/>
    <property type="project" value="UniProtKB-KW"/>
</dbReference>
<dbReference type="PROSITE" id="PS51007">
    <property type="entry name" value="CYTC"/>
    <property type="match status" value="1"/>
</dbReference>
<dbReference type="GO" id="GO:0009055">
    <property type="term" value="F:electron transfer activity"/>
    <property type="evidence" value="ECO:0007669"/>
    <property type="project" value="InterPro"/>
</dbReference>
<dbReference type="InterPro" id="IPR036909">
    <property type="entry name" value="Cyt_c-like_dom_sf"/>
</dbReference>
<dbReference type="EMBL" id="JAFKCZ010000008">
    <property type="protein sequence ID" value="MBN7797340.1"/>
    <property type="molecule type" value="Genomic_DNA"/>
</dbReference>
<dbReference type="AlphaFoldDB" id="A0A939IMB6"/>